<dbReference type="EMBL" id="CM047750">
    <property type="protein sequence ID" value="KAJ0008453.1"/>
    <property type="molecule type" value="Genomic_DNA"/>
</dbReference>
<accession>A0ACC0X2G7</accession>
<protein>
    <submittedName>
        <fullName evidence="1">Uncharacterized protein</fullName>
    </submittedName>
</protein>
<evidence type="ECO:0000313" key="2">
    <source>
        <dbReference type="Proteomes" id="UP001163603"/>
    </source>
</evidence>
<reference evidence="2" key="1">
    <citation type="journal article" date="2023" name="G3 (Bethesda)">
        <title>Genome assembly and association tests identify interacting loci associated with vigor, precocity, and sex in interspecific pistachio rootstocks.</title>
        <authorList>
            <person name="Palmer W."/>
            <person name="Jacygrad E."/>
            <person name="Sagayaradj S."/>
            <person name="Cavanaugh K."/>
            <person name="Han R."/>
            <person name="Bertier L."/>
            <person name="Beede B."/>
            <person name="Kafkas S."/>
            <person name="Golino D."/>
            <person name="Preece J."/>
            <person name="Michelmore R."/>
        </authorList>
    </citation>
    <scope>NUCLEOTIDE SEQUENCE [LARGE SCALE GENOMIC DNA]</scope>
</reference>
<comment type="caution">
    <text evidence="1">The sequence shown here is derived from an EMBL/GenBank/DDBJ whole genome shotgun (WGS) entry which is preliminary data.</text>
</comment>
<evidence type="ECO:0000313" key="1">
    <source>
        <dbReference type="EMBL" id="KAJ0008453.1"/>
    </source>
</evidence>
<sequence length="87" mass="10476">MVFQNYGVDKYYDSDVRSTQYVTACSKYWKPDEKDENYLGDPFQAWSNSRIRPCCHRVMMRRKKTRISVGLFMLRKGVIHVPDERYN</sequence>
<name>A0ACC0X2G7_9ROSI</name>
<proteinExistence type="predicted"/>
<keyword evidence="2" id="KW-1185">Reference proteome</keyword>
<organism evidence="1 2">
    <name type="scientific">Pistacia integerrima</name>
    <dbReference type="NCBI Taxonomy" id="434235"/>
    <lineage>
        <taxon>Eukaryota</taxon>
        <taxon>Viridiplantae</taxon>
        <taxon>Streptophyta</taxon>
        <taxon>Embryophyta</taxon>
        <taxon>Tracheophyta</taxon>
        <taxon>Spermatophyta</taxon>
        <taxon>Magnoliopsida</taxon>
        <taxon>eudicotyledons</taxon>
        <taxon>Gunneridae</taxon>
        <taxon>Pentapetalae</taxon>
        <taxon>rosids</taxon>
        <taxon>malvids</taxon>
        <taxon>Sapindales</taxon>
        <taxon>Anacardiaceae</taxon>
        <taxon>Pistacia</taxon>
    </lineage>
</organism>
<dbReference type="Proteomes" id="UP001163603">
    <property type="component" value="Chromosome 15"/>
</dbReference>
<gene>
    <name evidence="1" type="ORF">Pint_29996</name>
</gene>